<dbReference type="Proteomes" id="UP000824890">
    <property type="component" value="Unassembled WGS sequence"/>
</dbReference>
<feature type="region of interest" description="Disordered" evidence="1">
    <location>
        <begin position="35"/>
        <end position="114"/>
    </location>
</feature>
<protein>
    <submittedName>
        <fullName evidence="2">Uncharacterized protein</fullName>
    </submittedName>
</protein>
<feature type="non-terminal residue" evidence="2">
    <location>
        <position position="1"/>
    </location>
</feature>
<evidence type="ECO:0000313" key="3">
    <source>
        <dbReference type="Proteomes" id="UP000824890"/>
    </source>
</evidence>
<feature type="compositionally biased region" description="Basic residues" evidence="1">
    <location>
        <begin position="105"/>
        <end position="114"/>
    </location>
</feature>
<feature type="non-terminal residue" evidence="2">
    <location>
        <position position="250"/>
    </location>
</feature>
<sequence>EKGSKSVEGKDVVTGEWALAMGKASYLGTELNDLEDSISPNGFQALQDLREEGEIESDDEAEETREEGNMETNLKELSTQEKSIAADDKRAEGGNEKLVGPHRPGSSHRSRGRGAKKVFVNTRSLLKSLKYEMRSLNRDLFGDLPGRVKAAYEDLCVKQTEAMKNPHTTTFEAASDAWEHWHHISGIEEQFYFQKSRIQWLGLGDRNSRFFHHATQSRNARNTIRKIVTADGRILTSLPEIKQEAAFHFK</sequence>
<comment type="caution">
    <text evidence="2">The sequence shown here is derived from an EMBL/GenBank/DDBJ whole genome shotgun (WGS) entry which is preliminary data.</text>
</comment>
<feature type="compositionally biased region" description="Basic and acidic residues" evidence="1">
    <location>
        <begin position="84"/>
        <end position="95"/>
    </location>
</feature>
<keyword evidence="3" id="KW-1185">Reference proteome</keyword>
<feature type="compositionally biased region" description="Acidic residues" evidence="1">
    <location>
        <begin position="51"/>
        <end position="65"/>
    </location>
</feature>
<proteinExistence type="predicted"/>
<organism evidence="2 3">
    <name type="scientific">Brassica napus</name>
    <name type="common">Rape</name>
    <dbReference type="NCBI Taxonomy" id="3708"/>
    <lineage>
        <taxon>Eukaryota</taxon>
        <taxon>Viridiplantae</taxon>
        <taxon>Streptophyta</taxon>
        <taxon>Embryophyta</taxon>
        <taxon>Tracheophyta</taxon>
        <taxon>Spermatophyta</taxon>
        <taxon>Magnoliopsida</taxon>
        <taxon>eudicotyledons</taxon>
        <taxon>Gunneridae</taxon>
        <taxon>Pentapetalae</taxon>
        <taxon>rosids</taxon>
        <taxon>malvids</taxon>
        <taxon>Brassicales</taxon>
        <taxon>Brassicaceae</taxon>
        <taxon>Brassiceae</taxon>
        <taxon>Brassica</taxon>
    </lineage>
</organism>
<dbReference type="EMBL" id="JAGKQM010000005">
    <property type="protein sequence ID" value="KAH0926855.1"/>
    <property type="molecule type" value="Genomic_DNA"/>
</dbReference>
<reference evidence="2 3" key="1">
    <citation type="submission" date="2021-05" db="EMBL/GenBank/DDBJ databases">
        <title>Genome Assembly of Synthetic Allotetraploid Brassica napus Reveals Homoeologous Exchanges between Subgenomes.</title>
        <authorList>
            <person name="Davis J.T."/>
        </authorList>
    </citation>
    <scope>NUCLEOTIDE SEQUENCE [LARGE SCALE GENOMIC DNA]</scope>
    <source>
        <strain evidence="3">cv. Da-Ae</strain>
        <tissue evidence="2">Seedling</tissue>
    </source>
</reference>
<evidence type="ECO:0000313" key="2">
    <source>
        <dbReference type="EMBL" id="KAH0926855.1"/>
    </source>
</evidence>
<accession>A0ABQ8DBU5</accession>
<name>A0ABQ8DBU5_BRANA</name>
<evidence type="ECO:0000256" key="1">
    <source>
        <dbReference type="SAM" id="MobiDB-lite"/>
    </source>
</evidence>
<feature type="compositionally biased region" description="Polar residues" evidence="1">
    <location>
        <begin position="70"/>
        <end position="82"/>
    </location>
</feature>
<gene>
    <name evidence="2" type="ORF">HID58_019111</name>
</gene>